<gene>
    <name evidence="4" type="ORF">EB796_002420</name>
</gene>
<evidence type="ECO:0000313" key="4">
    <source>
        <dbReference type="EMBL" id="KAF6039267.1"/>
    </source>
</evidence>
<evidence type="ECO:0000259" key="3">
    <source>
        <dbReference type="PROSITE" id="PS50017"/>
    </source>
</evidence>
<evidence type="ECO:0000256" key="1">
    <source>
        <dbReference type="SAM" id="Coils"/>
    </source>
</evidence>
<dbReference type="InterPro" id="IPR000488">
    <property type="entry name" value="Death_dom"/>
</dbReference>
<dbReference type="GO" id="GO:0007165">
    <property type="term" value="P:signal transduction"/>
    <property type="evidence" value="ECO:0007669"/>
    <property type="project" value="InterPro"/>
</dbReference>
<dbReference type="AlphaFoldDB" id="A0A7J7KM92"/>
<dbReference type="Proteomes" id="UP000593567">
    <property type="component" value="Unassembled WGS sequence"/>
</dbReference>
<evidence type="ECO:0000313" key="5">
    <source>
        <dbReference type="Proteomes" id="UP000593567"/>
    </source>
</evidence>
<feature type="region of interest" description="Disordered" evidence="2">
    <location>
        <begin position="590"/>
        <end position="611"/>
    </location>
</feature>
<accession>A0A7J7KM92</accession>
<dbReference type="PROSITE" id="PS50017">
    <property type="entry name" value="DEATH_DOMAIN"/>
    <property type="match status" value="1"/>
</dbReference>
<comment type="caution">
    <text evidence="4">The sequence shown here is derived from an EMBL/GenBank/DDBJ whole genome shotgun (WGS) entry which is preliminary data.</text>
</comment>
<protein>
    <recommendedName>
        <fullName evidence="3">Death domain-containing protein</fullName>
    </recommendedName>
</protein>
<feature type="domain" description="Death" evidence="3">
    <location>
        <begin position="495"/>
        <end position="553"/>
    </location>
</feature>
<dbReference type="InterPro" id="IPR011029">
    <property type="entry name" value="DEATH-like_dom_sf"/>
</dbReference>
<name>A0A7J7KM92_BUGNE</name>
<dbReference type="OrthoDB" id="6074739at2759"/>
<dbReference type="EMBL" id="VXIV02000287">
    <property type="protein sequence ID" value="KAF6039267.1"/>
    <property type="molecule type" value="Genomic_DNA"/>
</dbReference>
<dbReference type="Gene3D" id="1.10.533.10">
    <property type="entry name" value="Death Domain, Fas"/>
    <property type="match status" value="1"/>
</dbReference>
<keyword evidence="1" id="KW-0175">Coiled coil</keyword>
<feature type="coiled-coil region" evidence="1">
    <location>
        <begin position="340"/>
        <end position="391"/>
    </location>
</feature>
<dbReference type="CDD" id="cd01670">
    <property type="entry name" value="Death"/>
    <property type="match status" value="1"/>
</dbReference>
<evidence type="ECO:0000256" key="2">
    <source>
        <dbReference type="SAM" id="MobiDB-lite"/>
    </source>
</evidence>
<keyword evidence="5" id="KW-1185">Reference proteome</keyword>
<sequence length="611" mass="71514">MPGTFTIDDMERRAPSSLKHARSILSSALGRTQKMLTNIEKSFYGSKHTKTEIGKKARLITKVMKQVNLKWLTEPVHLERLATRALFADDDDDDYLVGVIRQIREFYDKTWRAIPGELTSVIERIELILKYLQQYCPPMYNSSTDPHIQIAKDYELKFKSRTADIKKYIKHVLDLHGNFQKGMMYLDDMSANTRELAMKLEAEDCPFVFAFYEACECLREAMRSEQDWLVVANEYTYFLESEINDLQSSKDSLQQKVLKKQDQYNKDNYRLTTLHQELDIQQRQQASLQSKEMELVVRDEALAAQVAERKLDFDIKEFRLAELKRTTNPKTATLAAVDALNRLTDEVKVEGKELMDIEKERNLIKLKICQLVEKQQQYHSMTLEYEKLNKRVKVLNRSYLATHKEFTKVSHTIDHVRYMIQYLDTPDTAQKVFLNLPRRKEALEVSRSHGINLQATPDDTLDRVFTLLSQTLGSKWIDMYRELPFFPPRGCRTIEQDIVSIQSECMRDSVSKEVRKSLERWRRFHTRAKASDLLPVIKQLGENDLLEAIDKVVNPPRLKTPVIEHIPTFLDKKLEKYYHQVSRYDFLRHSHGKKSQTPALPPISRRTIKGN</sequence>
<proteinExistence type="predicted"/>
<organism evidence="4 5">
    <name type="scientific">Bugula neritina</name>
    <name type="common">Brown bryozoan</name>
    <name type="synonym">Sertularia neritina</name>
    <dbReference type="NCBI Taxonomy" id="10212"/>
    <lineage>
        <taxon>Eukaryota</taxon>
        <taxon>Metazoa</taxon>
        <taxon>Spiralia</taxon>
        <taxon>Lophotrochozoa</taxon>
        <taxon>Bryozoa</taxon>
        <taxon>Gymnolaemata</taxon>
        <taxon>Cheilostomatida</taxon>
        <taxon>Flustrina</taxon>
        <taxon>Buguloidea</taxon>
        <taxon>Bugulidae</taxon>
        <taxon>Bugula</taxon>
    </lineage>
</organism>
<reference evidence="4" key="1">
    <citation type="submission" date="2020-06" db="EMBL/GenBank/DDBJ databases">
        <title>Draft genome of Bugula neritina, a colonial animal packing powerful symbionts and potential medicines.</title>
        <authorList>
            <person name="Rayko M."/>
        </authorList>
    </citation>
    <scope>NUCLEOTIDE SEQUENCE [LARGE SCALE GENOMIC DNA]</scope>
    <source>
        <strain evidence="4">Kwan_BN1</strain>
    </source>
</reference>